<feature type="compositionally biased region" description="Low complexity" evidence="1">
    <location>
        <begin position="125"/>
        <end position="137"/>
    </location>
</feature>
<feature type="compositionally biased region" description="Polar residues" evidence="1">
    <location>
        <begin position="16"/>
        <end position="27"/>
    </location>
</feature>
<reference evidence="2 3" key="1">
    <citation type="journal article" date="2016" name="Mol. Biol. Evol.">
        <title>Comparative Genomics of Early-Diverging Mushroom-Forming Fungi Provides Insights into the Origins of Lignocellulose Decay Capabilities.</title>
        <authorList>
            <person name="Nagy L.G."/>
            <person name="Riley R."/>
            <person name="Tritt A."/>
            <person name="Adam C."/>
            <person name="Daum C."/>
            <person name="Floudas D."/>
            <person name="Sun H."/>
            <person name="Yadav J.S."/>
            <person name="Pangilinan J."/>
            <person name="Larsson K.H."/>
            <person name="Matsuura K."/>
            <person name="Barry K."/>
            <person name="Labutti K."/>
            <person name="Kuo R."/>
            <person name="Ohm R.A."/>
            <person name="Bhattacharya S.S."/>
            <person name="Shirouzu T."/>
            <person name="Yoshinaga Y."/>
            <person name="Martin F.M."/>
            <person name="Grigoriev I.V."/>
            <person name="Hibbett D.S."/>
        </authorList>
    </citation>
    <scope>NUCLEOTIDE SEQUENCE [LARGE SCALE GENOMIC DNA]</scope>
    <source>
        <strain evidence="2 3">HHB12029</strain>
    </source>
</reference>
<sequence>MGGCCGEPKYGGGDGQNSNRPTSQYQASPYIVQQQPPPIQPLSTYAPDSRTAFAPAQTWTPAPSGSTPSPTPYGTGQLQAPGPMQQQLYAVGSQGQVLSPSSYPILPAAPQPAVINRSPPPHMAPPSVSGSSVTSPTLQRAPSLQANDEGKLVISIDFVLAGTTFSGVAYGSSRIAGGKVQQILRWPKAMDTFRKVPTCLLYDEQGRVLAWGLEAKHATIVQGMYRCEWFKLYLEPQALREGGSVDPRLPPLPPGKTPFDLIVDYLSCLWEYSREQITRDISSVADLDTAQVWLTVPAAWNQKACAMMRDAAIRAQLVRSAHAHDRNWRSRLKIITEPEAAAVHAAALTNLHNLRGGQSFMICDAGGGTVDLAVYRLLGQSANVESLEIAEVGVRSGSNCGSIFLDMRFGDLVRTLLARHPAHLDGASLAYFMHAFSETEKLSFRGEEDDGAFFRFNCFNPDDGDDPNVGLENGELSIPGNLLRTQIFDPVVQDVIALIDDALSRTDEPVDAIVLVGGFSACEYLLKRVQAKFSPRVPIIARPTDADTATCRGAAEYGLSRRELVSSIVVPRAYVMKVKLPAEQEDYQKRPNFIINNAAGAAVCENRLQYLVTKGAVLPKGSLVRRQFCKFSQNVSDRQFVAVLYTSESNETFRYTDDGDVVELCKWTVDLGSLPTFQQQAQLSNGQGFYTNFELGLSIDSAGKFWIGRVPYAYKC</sequence>
<evidence type="ECO:0000313" key="2">
    <source>
        <dbReference type="EMBL" id="KZV91854.1"/>
    </source>
</evidence>
<dbReference type="InParanoid" id="A0A165HEN5"/>
<dbReference type="Gene3D" id="3.90.640.10">
    <property type="entry name" value="Actin, Chain A, domain 4"/>
    <property type="match status" value="1"/>
</dbReference>
<protein>
    <recommendedName>
        <fullName evidence="4">Actin-like ATPase domain-containing protein</fullName>
    </recommendedName>
</protein>
<feature type="compositionally biased region" description="Low complexity" evidence="1">
    <location>
        <begin position="58"/>
        <end position="76"/>
    </location>
</feature>
<evidence type="ECO:0008006" key="4">
    <source>
        <dbReference type="Google" id="ProtNLM"/>
    </source>
</evidence>
<gene>
    <name evidence="2" type="ORF">EXIGLDRAFT_693266</name>
</gene>
<dbReference type="AlphaFoldDB" id="A0A165HEN5"/>
<organism evidence="2 3">
    <name type="scientific">Exidia glandulosa HHB12029</name>
    <dbReference type="NCBI Taxonomy" id="1314781"/>
    <lineage>
        <taxon>Eukaryota</taxon>
        <taxon>Fungi</taxon>
        <taxon>Dikarya</taxon>
        <taxon>Basidiomycota</taxon>
        <taxon>Agaricomycotina</taxon>
        <taxon>Agaricomycetes</taxon>
        <taxon>Auriculariales</taxon>
        <taxon>Exidiaceae</taxon>
        <taxon>Exidia</taxon>
    </lineage>
</organism>
<dbReference type="SUPFAM" id="SSF53067">
    <property type="entry name" value="Actin-like ATPase domain"/>
    <property type="match status" value="2"/>
</dbReference>
<keyword evidence="3" id="KW-1185">Reference proteome</keyword>
<dbReference type="Gene3D" id="3.30.420.40">
    <property type="match status" value="2"/>
</dbReference>
<feature type="region of interest" description="Disordered" evidence="1">
    <location>
        <begin position="109"/>
        <end position="140"/>
    </location>
</feature>
<dbReference type="EMBL" id="KV426019">
    <property type="protein sequence ID" value="KZV91854.1"/>
    <property type="molecule type" value="Genomic_DNA"/>
</dbReference>
<feature type="compositionally biased region" description="Gly residues" evidence="1">
    <location>
        <begin position="1"/>
        <end position="15"/>
    </location>
</feature>
<accession>A0A165HEN5</accession>
<name>A0A165HEN5_EXIGL</name>
<dbReference type="CDD" id="cd10170">
    <property type="entry name" value="ASKHA_NBD_HSP70"/>
    <property type="match status" value="1"/>
</dbReference>
<dbReference type="PANTHER" id="PTHR14187:SF5">
    <property type="entry name" value="HEAT SHOCK 70 KDA PROTEIN 12A"/>
    <property type="match status" value="1"/>
</dbReference>
<evidence type="ECO:0000256" key="1">
    <source>
        <dbReference type="SAM" id="MobiDB-lite"/>
    </source>
</evidence>
<evidence type="ECO:0000313" key="3">
    <source>
        <dbReference type="Proteomes" id="UP000077266"/>
    </source>
</evidence>
<feature type="region of interest" description="Disordered" evidence="1">
    <location>
        <begin position="1"/>
        <end position="81"/>
    </location>
</feature>
<dbReference type="InterPro" id="IPR043129">
    <property type="entry name" value="ATPase_NBD"/>
</dbReference>
<dbReference type="Proteomes" id="UP000077266">
    <property type="component" value="Unassembled WGS sequence"/>
</dbReference>
<proteinExistence type="predicted"/>
<dbReference type="OrthoDB" id="2963168at2759"/>
<dbReference type="STRING" id="1314781.A0A165HEN5"/>
<dbReference type="PANTHER" id="PTHR14187">
    <property type="entry name" value="ALPHA KINASE/ELONGATION FACTOR 2 KINASE"/>
    <property type="match status" value="1"/>
</dbReference>